<name>A0A2V3VQS4_9BACI</name>
<comment type="caution">
    <text evidence="2">The sequence shown here is derived from an EMBL/GenBank/DDBJ whole genome shotgun (WGS) entry which is preliminary data.</text>
</comment>
<keyword evidence="1" id="KW-0812">Transmembrane</keyword>
<accession>A0A2V3VQS4</accession>
<protein>
    <submittedName>
        <fullName evidence="2">Uncharacterized protein</fullName>
    </submittedName>
</protein>
<evidence type="ECO:0000313" key="3">
    <source>
        <dbReference type="Proteomes" id="UP000247978"/>
    </source>
</evidence>
<feature type="transmembrane region" description="Helical" evidence="1">
    <location>
        <begin position="33"/>
        <end position="51"/>
    </location>
</feature>
<gene>
    <name evidence="2" type="ORF">DFR56_11942</name>
</gene>
<keyword evidence="1" id="KW-0472">Membrane</keyword>
<dbReference type="EMBL" id="QJJQ01000019">
    <property type="protein sequence ID" value="PXW82355.1"/>
    <property type="molecule type" value="Genomic_DNA"/>
</dbReference>
<dbReference type="OrthoDB" id="2973967at2"/>
<dbReference type="RefSeq" id="WP_110397154.1">
    <property type="nucleotide sequence ID" value="NZ_JBHUHB010000001.1"/>
</dbReference>
<evidence type="ECO:0000256" key="1">
    <source>
        <dbReference type="SAM" id="Phobius"/>
    </source>
</evidence>
<reference evidence="2 3" key="1">
    <citation type="submission" date="2018-05" db="EMBL/GenBank/DDBJ databases">
        <title>Genomic Encyclopedia of Type Strains, Phase IV (KMG-IV): sequencing the most valuable type-strain genomes for metagenomic binning, comparative biology and taxonomic classification.</title>
        <authorList>
            <person name="Goeker M."/>
        </authorList>
    </citation>
    <scope>NUCLEOTIDE SEQUENCE [LARGE SCALE GENOMIC DNA]</scope>
    <source>
        <strain evidence="2 3">DSM 28556</strain>
    </source>
</reference>
<sequence>MEKTSILKVAFTIGLLILIKVFQDSIPRNSDLLTNIIVPIAFVIFVSIYGASELRKNKKEQ</sequence>
<keyword evidence="3" id="KW-1185">Reference proteome</keyword>
<evidence type="ECO:0000313" key="2">
    <source>
        <dbReference type="EMBL" id="PXW82355.1"/>
    </source>
</evidence>
<organism evidence="2 3">
    <name type="scientific">Pseudogracilibacillus auburnensis</name>
    <dbReference type="NCBI Taxonomy" id="1494959"/>
    <lineage>
        <taxon>Bacteria</taxon>
        <taxon>Bacillati</taxon>
        <taxon>Bacillota</taxon>
        <taxon>Bacilli</taxon>
        <taxon>Bacillales</taxon>
        <taxon>Bacillaceae</taxon>
        <taxon>Pseudogracilibacillus</taxon>
    </lineage>
</organism>
<dbReference type="AlphaFoldDB" id="A0A2V3VQS4"/>
<proteinExistence type="predicted"/>
<dbReference type="Proteomes" id="UP000247978">
    <property type="component" value="Unassembled WGS sequence"/>
</dbReference>
<keyword evidence="1" id="KW-1133">Transmembrane helix</keyword>